<name>A0A4Q7PNW1_9FIRM</name>
<dbReference type="PANTHER" id="PTHR30027:SF3">
    <property type="entry name" value="16S RRNA (URACIL(1498)-N(3))-METHYLTRANSFERASE"/>
    <property type="match status" value="1"/>
</dbReference>
<dbReference type="NCBIfam" id="NF008692">
    <property type="entry name" value="PRK11713.1-5"/>
    <property type="match status" value="1"/>
</dbReference>
<evidence type="ECO:0000256" key="12">
    <source>
        <dbReference type="PIRNR" id="PIRNR015601"/>
    </source>
</evidence>
<feature type="domain" description="Ribosomal RNA small subunit methyltransferase E methyltransferase" evidence="13">
    <location>
        <begin position="73"/>
        <end position="240"/>
    </location>
</feature>
<evidence type="ECO:0000259" key="14">
    <source>
        <dbReference type="Pfam" id="PF20260"/>
    </source>
</evidence>
<organism evidence="15 16">
    <name type="scientific">Cuneatibacter caecimuris</name>
    <dbReference type="NCBI Taxonomy" id="1796618"/>
    <lineage>
        <taxon>Bacteria</taxon>
        <taxon>Bacillati</taxon>
        <taxon>Bacillota</taxon>
        <taxon>Clostridia</taxon>
        <taxon>Lachnospirales</taxon>
        <taxon>Lachnospiraceae</taxon>
        <taxon>Cuneatibacter</taxon>
    </lineage>
</organism>
<keyword evidence="5 12" id="KW-0963">Cytoplasm</keyword>
<evidence type="ECO:0000256" key="10">
    <source>
        <dbReference type="ARBA" id="ARBA00025699"/>
    </source>
</evidence>
<evidence type="ECO:0000256" key="1">
    <source>
        <dbReference type="ARBA" id="ARBA00004496"/>
    </source>
</evidence>
<dbReference type="InterPro" id="IPR029028">
    <property type="entry name" value="Alpha/beta_knot_MTases"/>
</dbReference>
<evidence type="ECO:0000256" key="5">
    <source>
        <dbReference type="ARBA" id="ARBA00022490"/>
    </source>
</evidence>
<dbReference type="EC" id="2.1.1.193" evidence="3 12"/>
<keyword evidence="9 12" id="KW-0949">S-adenosyl-L-methionine</keyword>
<sequence>MYHFFVSQDQIGTDQIRICGSDVNHIRNVLRMKPGEEILVSDEKQNDYYCVLEEIAADTVTARISFVEEQGHELPAKITLFQGLPKGDKLELIIQKAVELGAAAVVPVSMKRSVVKLDEKKAQVRQKRWQSIAESAAKQSKRSQIPEVSRVLSFAEMLEAAGEMDLFLAPYEAAEGMAATRRAFELVKPGMRIGVLIGPEGGFDEEEIRAAKEAGALEISLGRRILRTETAGFAVLSALMLKLEEME</sequence>
<evidence type="ECO:0000259" key="13">
    <source>
        <dbReference type="Pfam" id="PF04452"/>
    </source>
</evidence>
<evidence type="ECO:0000256" key="4">
    <source>
        <dbReference type="ARBA" id="ARBA00013673"/>
    </source>
</evidence>
<dbReference type="SUPFAM" id="SSF75217">
    <property type="entry name" value="alpha/beta knot"/>
    <property type="match status" value="1"/>
</dbReference>
<evidence type="ECO:0000256" key="9">
    <source>
        <dbReference type="ARBA" id="ARBA00022691"/>
    </source>
</evidence>
<dbReference type="CDD" id="cd18084">
    <property type="entry name" value="RsmE-like"/>
    <property type="match status" value="1"/>
</dbReference>
<proteinExistence type="inferred from homology"/>
<comment type="catalytic activity">
    <reaction evidence="11 12">
        <text>uridine(1498) in 16S rRNA + S-adenosyl-L-methionine = N(3)-methyluridine(1498) in 16S rRNA + S-adenosyl-L-homocysteine + H(+)</text>
        <dbReference type="Rhea" id="RHEA:42920"/>
        <dbReference type="Rhea" id="RHEA-COMP:10283"/>
        <dbReference type="Rhea" id="RHEA-COMP:10284"/>
        <dbReference type="ChEBI" id="CHEBI:15378"/>
        <dbReference type="ChEBI" id="CHEBI:57856"/>
        <dbReference type="ChEBI" id="CHEBI:59789"/>
        <dbReference type="ChEBI" id="CHEBI:65315"/>
        <dbReference type="ChEBI" id="CHEBI:74502"/>
        <dbReference type="EC" id="2.1.1.193"/>
    </reaction>
</comment>
<dbReference type="AlphaFoldDB" id="A0A4Q7PNW1"/>
<dbReference type="OrthoDB" id="9815641at2"/>
<accession>A0A4Q7PNW1</accession>
<dbReference type="InterPro" id="IPR029026">
    <property type="entry name" value="tRNA_m1G_MTases_N"/>
</dbReference>
<dbReference type="InterPro" id="IPR015947">
    <property type="entry name" value="PUA-like_sf"/>
</dbReference>
<evidence type="ECO:0000256" key="7">
    <source>
        <dbReference type="ARBA" id="ARBA00022603"/>
    </source>
</evidence>
<dbReference type="RefSeq" id="WP_130433211.1">
    <property type="nucleotide sequence ID" value="NZ_SGXF01000001.1"/>
</dbReference>
<reference evidence="15 16" key="1">
    <citation type="submission" date="2019-02" db="EMBL/GenBank/DDBJ databases">
        <title>Genomic Encyclopedia of Type Strains, Phase IV (KMG-IV): sequencing the most valuable type-strain genomes for metagenomic binning, comparative biology and taxonomic classification.</title>
        <authorList>
            <person name="Goeker M."/>
        </authorList>
    </citation>
    <scope>NUCLEOTIDE SEQUENCE [LARGE SCALE GENOMIC DNA]</scope>
    <source>
        <strain evidence="15 16">DSM 29486</strain>
    </source>
</reference>
<dbReference type="PIRSF" id="PIRSF015601">
    <property type="entry name" value="MTase_slr0722"/>
    <property type="match status" value="1"/>
</dbReference>
<dbReference type="GO" id="GO:0070475">
    <property type="term" value="P:rRNA base methylation"/>
    <property type="evidence" value="ECO:0007669"/>
    <property type="project" value="TreeGrafter"/>
</dbReference>
<evidence type="ECO:0000256" key="8">
    <source>
        <dbReference type="ARBA" id="ARBA00022679"/>
    </source>
</evidence>
<keyword evidence="6 12" id="KW-0698">rRNA processing</keyword>
<gene>
    <name evidence="15" type="ORF">EV209_0774</name>
</gene>
<evidence type="ECO:0000256" key="11">
    <source>
        <dbReference type="ARBA" id="ARBA00047944"/>
    </source>
</evidence>
<protein>
    <recommendedName>
        <fullName evidence="4 12">Ribosomal RNA small subunit methyltransferase E</fullName>
        <ecNumber evidence="3 12">2.1.1.193</ecNumber>
    </recommendedName>
</protein>
<dbReference type="GO" id="GO:0070042">
    <property type="term" value="F:rRNA (uridine-N3-)-methyltransferase activity"/>
    <property type="evidence" value="ECO:0007669"/>
    <property type="project" value="TreeGrafter"/>
</dbReference>
<dbReference type="Gene3D" id="3.40.1280.10">
    <property type="match status" value="1"/>
</dbReference>
<keyword evidence="7 12" id="KW-0489">Methyltransferase</keyword>
<dbReference type="Pfam" id="PF20260">
    <property type="entry name" value="PUA_4"/>
    <property type="match status" value="1"/>
</dbReference>
<comment type="similarity">
    <text evidence="2 12">Belongs to the RNA methyltransferase RsmE family.</text>
</comment>
<evidence type="ECO:0000313" key="15">
    <source>
        <dbReference type="EMBL" id="RZT02652.1"/>
    </source>
</evidence>
<comment type="caution">
    <text evidence="15">The sequence shown here is derived from an EMBL/GenBank/DDBJ whole genome shotgun (WGS) entry which is preliminary data.</text>
</comment>
<comment type="function">
    <text evidence="10 12">Specifically methylates the N3 position of the uracil ring of uridine 1498 (m3U1498) in 16S rRNA. Acts on the fully assembled 30S ribosomal subunit.</text>
</comment>
<dbReference type="InterPro" id="IPR006700">
    <property type="entry name" value="RsmE"/>
</dbReference>
<dbReference type="PANTHER" id="PTHR30027">
    <property type="entry name" value="RIBOSOMAL RNA SMALL SUBUNIT METHYLTRANSFERASE E"/>
    <property type="match status" value="1"/>
</dbReference>
<keyword evidence="8 12" id="KW-0808">Transferase</keyword>
<comment type="subcellular location">
    <subcellularLocation>
        <location evidence="1 12">Cytoplasm</location>
    </subcellularLocation>
</comment>
<dbReference type="InterPro" id="IPR046887">
    <property type="entry name" value="RsmE_PUA-like"/>
</dbReference>
<dbReference type="EMBL" id="SGXF01000001">
    <property type="protein sequence ID" value="RZT02652.1"/>
    <property type="molecule type" value="Genomic_DNA"/>
</dbReference>
<dbReference type="Proteomes" id="UP000292927">
    <property type="component" value="Unassembled WGS sequence"/>
</dbReference>
<evidence type="ECO:0000313" key="16">
    <source>
        <dbReference type="Proteomes" id="UP000292927"/>
    </source>
</evidence>
<dbReference type="NCBIfam" id="TIGR00046">
    <property type="entry name" value="RsmE family RNA methyltransferase"/>
    <property type="match status" value="1"/>
</dbReference>
<dbReference type="Pfam" id="PF04452">
    <property type="entry name" value="Methyltrans_RNA"/>
    <property type="match status" value="1"/>
</dbReference>
<evidence type="ECO:0000256" key="6">
    <source>
        <dbReference type="ARBA" id="ARBA00022552"/>
    </source>
</evidence>
<dbReference type="GO" id="GO:0005737">
    <property type="term" value="C:cytoplasm"/>
    <property type="evidence" value="ECO:0007669"/>
    <property type="project" value="UniProtKB-SubCell"/>
</dbReference>
<evidence type="ECO:0000256" key="3">
    <source>
        <dbReference type="ARBA" id="ARBA00012328"/>
    </source>
</evidence>
<keyword evidence="16" id="KW-1185">Reference proteome</keyword>
<feature type="domain" description="Ribosomal RNA small subunit methyltransferase E PUA-like" evidence="14">
    <location>
        <begin position="19"/>
        <end position="64"/>
    </location>
</feature>
<dbReference type="InterPro" id="IPR046886">
    <property type="entry name" value="RsmE_MTase_dom"/>
</dbReference>
<evidence type="ECO:0000256" key="2">
    <source>
        <dbReference type="ARBA" id="ARBA00005528"/>
    </source>
</evidence>
<dbReference type="SUPFAM" id="SSF88697">
    <property type="entry name" value="PUA domain-like"/>
    <property type="match status" value="1"/>
</dbReference>
<dbReference type="Gene3D" id="2.40.240.20">
    <property type="entry name" value="Hypothetical PUA domain-like, domain 1"/>
    <property type="match status" value="1"/>
</dbReference>